<dbReference type="EMBL" id="GG662767">
    <property type="protein sequence ID" value="EWS75390.1"/>
    <property type="molecule type" value="Genomic_DNA"/>
</dbReference>
<reference evidence="2" key="1">
    <citation type="journal article" date="2006" name="PLoS Biol.">
        <title>Macronuclear genome sequence of the ciliate Tetrahymena thermophila, a model eukaryote.</title>
        <authorList>
            <person name="Eisen J.A."/>
            <person name="Coyne R.S."/>
            <person name="Wu M."/>
            <person name="Wu D."/>
            <person name="Thiagarajan M."/>
            <person name="Wortman J.R."/>
            <person name="Badger J.H."/>
            <person name="Ren Q."/>
            <person name="Amedeo P."/>
            <person name="Jones K.M."/>
            <person name="Tallon L.J."/>
            <person name="Delcher A.L."/>
            <person name="Salzberg S.L."/>
            <person name="Silva J.C."/>
            <person name="Haas B.J."/>
            <person name="Majoros W.H."/>
            <person name="Farzad M."/>
            <person name="Carlton J.M."/>
            <person name="Smith R.K. Jr."/>
            <person name="Garg J."/>
            <person name="Pearlman R.E."/>
            <person name="Karrer K.M."/>
            <person name="Sun L."/>
            <person name="Manning G."/>
            <person name="Elde N.C."/>
            <person name="Turkewitz A.P."/>
            <person name="Asai D.J."/>
            <person name="Wilkes D.E."/>
            <person name="Wang Y."/>
            <person name="Cai H."/>
            <person name="Collins K."/>
            <person name="Stewart B.A."/>
            <person name="Lee S.R."/>
            <person name="Wilamowska K."/>
            <person name="Weinberg Z."/>
            <person name="Ruzzo W.L."/>
            <person name="Wloga D."/>
            <person name="Gaertig J."/>
            <person name="Frankel J."/>
            <person name="Tsao C.-C."/>
            <person name="Gorovsky M.A."/>
            <person name="Keeling P.J."/>
            <person name="Waller R.F."/>
            <person name="Patron N.J."/>
            <person name="Cherry J.M."/>
            <person name="Stover N.A."/>
            <person name="Krieger C.J."/>
            <person name="del Toro C."/>
            <person name="Ryder H.F."/>
            <person name="Williamson S.C."/>
            <person name="Barbeau R.A."/>
            <person name="Hamilton E.P."/>
            <person name="Orias E."/>
        </authorList>
    </citation>
    <scope>NUCLEOTIDE SEQUENCE [LARGE SCALE GENOMIC DNA]</scope>
    <source>
        <strain evidence="2">SB210</strain>
    </source>
</reference>
<dbReference type="AlphaFoldDB" id="W7X7P6"/>
<sequence length="221" mass="26004">MIAKAEKKQQSIIDKEDNQLRSKKKLKIIKFEINLNAPIINCESNYQKYFIRLQNYILSDNGLSIIYLCTEQICNFQLIAKFVSNTSSLDWKLEKYKLAKKKVRLNSKLKTKDKQKQAEQIYSLRSTHQIQIHFSQDKQSLLLPPLQVLQLLSHQKQSNYFGSQQNPSQQYQQNPLIKIQSQKHDVHQFIPVPSQVLHEASHFKQLLLPLSQKLPIQHYLH</sequence>
<gene>
    <name evidence="1" type="ORF">TTHERM_000100048</name>
</gene>
<protein>
    <submittedName>
        <fullName evidence="1">Uncharacterized protein</fullName>
    </submittedName>
</protein>
<name>W7X7P6_TETTS</name>
<evidence type="ECO:0000313" key="2">
    <source>
        <dbReference type="Proteomes" id="UP000009168"/>
    </source>
</evidence>
<dbReference type="GeneID" id="24437280"/>
<keyword evidence="2" id="KW-1185">Reference proteome</keyword>
<accession>W7X7P6</accession>
<dbReference type="Proteomes" id="UP000009168">
    <property type="component" value="Unassembled WGS sequence"/>
</dbReference>
<organism evidence="1 2">
    <name type="scientific">Tetrahymena thermophila (strain SB210)</name>
    <dbReference type="NCBI Taxonomy" id="312017"/>
    <lineage>
        <taxon>Eukaryota</taxon>
        <taxon>Sar</taxon>
        <taxon>Alveolata</taxon>
        <taxon>Ciliophora</taxon>
        <taxon>Intramacronucleata</taxon>
        <taxon>Oligohymenophorea</taxon>
        <taxon>Hymenostomatida</taxon>
        <taxon>Tetrahymenina</taxon>
        <taxon>Tetrahymenidae</taxon>
        <taxon>Tetrahymena</taxon>
    </lineage>
</organism>
<dbReference type="RefSeq" id="XP_012652064.1">
    <property type="nucleotide sequence ID" value="XM_012796610.1"/>
</dbReference>
<dbReference type="InParanoid" id="W7X7P6"/>
<dbReference type="KEGG" id="tet:TTHERM_000100048"/>
<evidence type="ECO:0000313" key="1">
    <source>
        <dbReference type="EMBL" id="EWS75390.1"/>
    </source>
</evidence>
<proteinExistence type="predicted"/>